<evidence type="ECO:0000313" key="1">
    <source>
        <dbReference type="EMBL" id="CAF4378888.1"/>
    </source>
</evidence>
<dbReference type="AlphaFoldDB" id="A0A820MWC2"/>
<gene>
    <name evidence="1" type="ORF">OXD698_LOCUS50258</name>
</gene>
<proteinExistence type="predicted"/>
<feature type="non-terminal residue" evidence="1">
    <location>
        <position position="1"/>
    </location>
</feature>
<name>A0A820MWC2_9BILA</name>
<dbReference type="EMBL" id="CAJOAZ010023819">
    <property type="protein sequence ID" value="CAF4378888.1"/>
    <property type="molecule type" value="Genomic_DNA"/>
</dbReference>
<feature type="non-terminal residue" evidence="1">
    <location>
        <position position="144"/>
    </location>
</feature>
<organism evidence="1 2">
    <name type="scientific">Adineta steineri</name>
    <dbReference type="NCBI Taxonomy" id="433720"/>
    <lineage>
        <taxon>Eukaryota</taxon>
        <taxon>Metazoa</taxon>
        <taxon>Spiralia</taxon>
        <taxon>Gnathifera</taxon>
        <taxon>Rotifera</taxon>
        <taxon>Eurotatoria</taxon>
        <taxon>Bdelloidea</taxon>
        <taxon>Adinetida</taxon>
        <taxon>Adinetidae</taxon>
        <taxon>Adineta</taxon>
    </lineage>
</organism>
<protein>
    <submittedName>
        <fullName evidence="1">Uncharacterized protein</fullName>
    </submittedName>
</protein>
<accession>A0A820MWC2</accession>
<evidence type="ECO:0000313" key="2">
    <source>
        <dbReference type="Proteomes" id="UP000663844"/>
    </source>
</evidence>
<sequence>TTNNNPVIDRTSDRKKSFASEKAEAQRRLYTNQGKTSRLVDDTTTLLSTGTYGDLRNRQKKLADIKEKLYLLHRETARETFENRHLGDFIRLFPVEDSIRMNELMSLLTKCFDVLYVNKKDLSWSNKYYNRYKEDELFDQLAEL</sequence>
<dbReference type="Proteomes" id="UP000663844">
    <property type="component" value="Unassembled WGS sequence"/>
</dbReference>
<reference evidence="1" key="1">
    <citation type="submission" date="2021-02" db="EMBL/GenBank/DDBJ databases">
        <authorList>
            <person name="Nowell W R."/>
        </authorList>
    </citation>
    <scope>NUCLEOTIDE SEQUENCE</scope>
</reference>
<comment type="caution">
    <text evidence="1">The sequence shown here is derived from an EMBL/GenBank/DDBJ whole genome shotgun (WGS) entry which is preliminary data.</text>
</comment>